<reference evidence="2 3" key="1">
    <citation type="journal article" date="2023" name="G3 (Bethesda)">
        <title>A chromosome-length genome assembly and annotation of blackberry (Rubus argutus, cv. 'Hillquist').</title>
        <authorList>
            <person name="Bruna T."/>
            <person name="Aryal R."/>
            <person name="Dudchenko O."/>
            <person name="Sargent D.J."/>
            <person name="Mead D."/>
            <person name="Buti M."/>
            <person name="Cavallini A."/>
            <person name="Hytonen T."/>
            <person name="Andres J."/>
            <person name="Pham M."/>
            <person name="Weisz D."/>
            <person name="Mascagni F."/>
            <person name="Usai G."/>
            <person name="Natali L."/>
            <person name="Bassil N."/>
            <person name="Fernandez G.E."/>
            <person name="Lomsadze A."/>
            <person name="Armour M."/>
            <person name="Olukolu B."/>
            <person name="Poorten T."/>
            <person name="Britton C."/>
            <person name="Davik J."/>
            <person name="Ashrafi H."/>
            <person name="Aiden E.L."/>
            <person name="Borodovsky M."/>
            <person name="Worthington M."/>
        </authorList>
    </citation>
    <scope>NUCLEOTIDE SEQUENCE [LARGE SCALE GENOMIC DNA]</scope>
    <source>
        <strain evidence="2">PI 553951</strain>
    </source>
</reference>
<dbReference type="EMBL" id="JBEDUW010000004">
    <property type="protein sequence ID" value="KAK9931180.1"/>
    <property type="molecule type" value="Genomic_DNA"/>
</dbReference>
<evidence type="ECO:0000313" key="2">
    <source>
        <dbReference type="EMBL" id="KAK9931180.1"/>
    </source>
</evidence>
<proteinExistence type="predicted"/>
<sequence length="111" mass="12686">MESYSQGGLRDSDDDHDHGHYENPTEGSHRWDCPPIEEKGSLLEYEDEDDGDDDEYYEKEDGIISGICSKLVNLSPSRGNGPHGNIGFRSVSDVGREGNKKRFDRHFSFWY</sequence>
<dbReference type="Proteomes" id="UP001457282">
    <property type="component" value="Unassembled WGS sequence"/>
</dbReference>
<gene>
    <name evidence="2" type="ORF">M0R45_018470</name>
</gene>
<feature type="compositionally biased region" description="Basic and acidic residues" evidence="1">
    <location>
        <begin position="10"/>
        <end position="41"/>
    </location>
</feature>
<name>A0AAW1X498_RUBAR</name>
<organism evidence="2 3">
    <name type="scientific">Rubus argutus</name>
    <name type="common">Southern blackberry</name>
    <dbReference type="NCBI Taxonomy" id="59490"/>
    <lineage>
        <taxon>Eukaryota</taxon>
        <taxon>Viridiplantae</taxon>
        <taxon>Streptophyta</taxon>
        <taxon>Embryophyta</taxon>
        <taxon>Tracheophyta</taxon>
        <taxon>Spermatophyta</taxon>
        <taxon>Magnoliopsida</taxon>
        <taxon>eudicotyledons</taxon>
        <taxon>Gunneridae</taxon>
        <taxon>Pentapetalae</taxon>
        <taxon>rosids</taxon>
        <taxon>fabids</taxon>
        <taxon>Rosales</taxon>
        <taxon>Rosaceae</taxon>
        <taxon>Rosoideae</taxon>
        <taxon>Rosoideae incertae sedis</taxon>
        <taxon>Rubus</taxon>
    </lineage>
</organism>
<dbReference type="AlphaFoldDB" id="A0AAW1X498"/>
<protein>
    <submittedName>
        <fullName evidence="2">Uncharacterized protein</fullName>
    </submittedName>
</protein>
<comment type="caution">
    <text evidence="2">The sequence shown here is derived from an EMBL/GenBank/DDBJ whole genome shotgun (WGS) entry which is preliminary data.</text>
</comment>
<accession>A0AAW1X498</accession>
<feature type="region of interest" description="Disordered" evidence="1">
    <location>
        <begin position="1"/>
        <end position="54"/>
    </location>
</feature>
<evidence type="ECO:0000256" key="1">
    <source>
        <dbReference type="SAM" id="MobiDB-lite"/>
    </source>
</evidence>
<keyword evidence="3" id="KW-1185">Reference proteome</keyword>
<evidence type="ECO:0000313" key="3">
    <source>
        <dbReference type="Proteomes" id="UP001457282"/>
    </source>
</evidence>
<feature type="compositionally biased region" description="Acidic residues" evidence="1">
    <location>
        <begin position="44"/>
        <end position="54"/>
    </location>
</feature>